<organism evidence="1 2">
    <name type="scientific">Catellatospora aurea</name>
    <dbReference type="NCBI Taxonomy" id="1337874"/>
    <lineage>
        <taxon>Bacteria</taxon>
        <taxon>Bacillati</taxon>
        <taxon>Actinomycetota</taxon>
        <taxon>Actinomycetes</taxon>
        <taxon>Micromonosporales</taxon>
        <taxon>Micromonosporaceae</taxon>
        <taxon>Catellatospora</taxon>
    </lineage>
</organism>
<keyword evidence="2" id="KW-1185">Reference proteome</keyword>
<comment type="caution">
    <text evidence="1">The sequence shown here is derived from an EMBL/GenBank/DDBJ whole genome shotgun (WGS) entry which is preliminary data.</text>
</comment>
<evidence type="ECO:0000313" key="1">
    <source>
        <dbReference type="EMBL" id="MFC7245564.1"/>
    </source>
</evidence>
<dbReference type="EMBL" id="JBHTAC010000027">
    <property type="protein sequence ID" value="MFC7245564.1"/>
    <property type="molecule type" value="Genomic_DNA"/>
</dbReference>
<protein>
    <submittedName>
        <fullName evidence="1">Uncharacterized protein</fullName>
    </submittedName>
</protein>
<dbReference type="RefSeq" id="WP_376808476.1">
    <property type="nucleotide sequence ID" value="NZ_JBHTAC010000027.1"/>
</dbReference>
<sequence>MGDGGTGTPETIVWADQLGGQLAELRQVGERRTLRIGDRQTVIGPDTTVRHRGSLRRRQLVVEQPDAVPFTYRYRVPWRLVFLSLYDPTFDRFDAEADDPGLVLTDLLGGTYDWS</sequence>
<accession>A0ABW2H046</accession>
<gene>
    <name evidence="1" type="ORF">ACFQO7_24080</name>
</gene>
<dbReference type="Proteomes" id="UP001596392">
    <property type="component" value="Unassembled WGS sequence"/>
</dbReference>
<evidence type="ECO:0000313" key="2">
    <source>
        <dbReference type="Proteomes" id="UP001596392"/>
    </source>
</evidence>
<name>A0ABW2H046_9ACTN</name>
<proteinExistence type="predicted"/>
<reference evidence="2" key="1">
    <citation type="journal article" date="2019" name="Int. J. Syst. Evol. Microbiol.">
        <title>The Global Catalogue of Microorganisms (GCM) 10K type strain sequencing project: providing services to taxonomists for standard genome sequencing and annotation.</title>
        <authorList>
            <consortium name="The Broad Institute Genomics Platform"/>
            <consortium name="The Broad Institute Genome Sequencing Center for Infectious Disease"/>
            <person name="Wu L."/>
            <person name="Ma J."/>
        </authorList>
    </citation>
    <scope>NUCLEOTIDE SEQUENCE [LARGE SCALE GENOMIC DNA]</scope>
    <source>
        <strain evidence="2">CGMCC 1.9106</strain>
    </source>
</reference>